<keyword evidence="4 6" id="KW-0472">Membrane</keyword>
<dbReference type="GO" id="GO:0072594">
    <property type="term" value="P:establishment of protein localization to organelle"/>
    <property type="evidence" value="ECO:0007669"/>
    <property type="project" value="TreeGrafter"/>
</dbReference>
<evidence type="ECO:0000256" key="4">
    <source>
        <dbReference type="ARBA" id="ARBA00023136"/>
    </source>
</evidence>
<evidence type="ECO:0000256" key="6">
    <source>
        <dbReference type="SAM" id="Phobius"/>
    </source>
</evidence>
<dbReference type="Proteomes" id="UP001162162">
    <property type="component" value="Unassembled WGS sequence"/>
</dbReference>
<protein>
    <recommendedName>
        <fullName evidence="9">Lysosome-associated membrane glycoprotein 5</fullName>
    </recommendedName>
</protein>
<keyword evidence="2" id="KW-0732">Signal</keyword>
<keyword evidence="3 6" id="KW-1133">Transmembrane helix</keyword>
<comment type="caution">
    <text evidence="7">The sequence shown here is derived from an EMBL/GenBank/DDBJ whole genome shotgun (WGS) entry which is preliminary data.</text>
</comment>
<dbReference type="AlphaFoldDB" id="A0AAV8Z7I4"/>
<evidence type="ECO:0000256" key="1">
    <source>
        <dbReference type="ARBA" id="ARBA00022692"/>
    </source>
</evidence>
<sequence>MGGGKSAVKFYHKDMLIAAPVGKSYSCKELEVDLQTDEDDNPPPNMRGKLFLRLLQVQPFMYKGDDFEQSVDCESQLSFRDETAPIAVGSTLAIAVLMTVSGYGIYRYFKVKNVQYNTME</sequence>
<dbReference type="GO" id="GO:0005765">
    <property type="term" value="C:lysosomal membrane"/>
    <property type="evidence" value="ECO:0007669"/>
    <property type="project" value="TreeGrafter"/>
</dbReference>
<evidence type="ECO:0008006" key="9">
    <source>
        <dbReference type="Google" id="ProtNLM"/>
    </source>
</evidence>
<evidence type="ECO:0000313" key="7">
    <source>
        <dbReference type="EMBL" id="KAJ8959373.1"/>
    </source>
</evidence>
<organism evidence="7 8">
    <name type="scientific">Aromia moschata</name>
    <dbReference type="NCBI Taxonomy" id="1265417"/>
    <lineage>
        <taxon>Eukaryota</taxon>
        <taxon>Metazoa</taxon>
        <taxon>Ecdysozoa</taxon>
        <taxon>Arthropoda</taxon>
        <taxon>Hexapoda</taxon>
        <taxon>Insecta</taxon>
        <taxon>Pterygota</taxon>
        <taxon>Neoptera</taxon>
        <taxon>Endopterygota</taxon>
        <taxon>Coleoptera</taxon>
        <taxon>Polyphaga</taxon>
        <taxon>Cucujiformia</taxon>
        <taxon>Chrysomeloidea</taxon>
        <taxon>Cerambycidae</taxon>
        <taxon>Cerambycinae</taxon>
        <taxon>Callichromatini</taxon>
        <taxon>Aromia</taxon>
    </lineage>
</organism>
<dbReference type="PANTHER" id="PTHR11506:SF40">
    <property type="entry name" value="LYSOSOME-ASSOCIATED MEMBRANE GLYCOPROTEIN 5"/>
    <property type="match status" value="1"/>
</dbReference>
<dbReference type="PANTHER" id="PTHR11506">
    <property type="entry name" value="LYSOSOME-ASSOCIATED MEMBRANE GLYCOPROTEIN"/>
    <property type="match status" value="1"/>
</dbReference>
<evidence type="ECO:0000256" key="2">
    <source>
        <dbReference type="ARBA" id="ARBA00022729"/>
    </source>
</evidence>
<keyword evidence="5" id="KW-0325">Glycoprotein</keyword>
<dbReference type="GO" id="GO:0005886">
    <property type="term" value="C:plasma membrane"/>
    <property type="evidence" value="ECO:0007669"/>
    <property type="project" value="TreeGrafter"/>
</dbReference>
<accession>A0AAV8Z7I4</accession>
<keyword evidence="8" id="KW-1185">Reference proteome</keyword>
<dbReference type="Gene3D" id="2.40.160.110">
    <property type="match status" value="1"/>
</dbReference>
<name>A0AAV8Z7I4_9CUCU</name>
<evidence type="ECO:0000256" key="5">
    <source>
        <dbReference type="ARBA" id="ARBA00023180"/>
    </source>
</evidence>
<gene>
    <name evidence="7" type="ORF">NQ318_022059</name>
</gene>
<keyword evidence="1 6" id="KW-0812">Transmembrane</keyword>
<dbReference type="InterPro" id="IPR002000">
    <property type="entry name" value="Lysosome-assoc_membr_glycop"/>
</dbReference>
<evidence type="ECO:0000256" key="3">
    <source>
        <dbReference type="ARBA" id="ARBA00022989"/>
    </source>
</evidence>
<evidence type="ECO:0000313" key="8">
    <source>
        <dbReference type="Proteomes" id="UP001162162"/>
    </source>
</evidence>
<dbReference type="GO" id="GO:0031902">
    <property type="term" value="C:late endosome membrane"/>
    <property type="evidence" value="ECO:0007669"/>
    <property type="project" value="TreeGrafter"/>
</dbReference>
<reference evidence="7" key="1">
    <citation type="journal article" date="2023" name="Insect Mol. Biol.">
        <title>Genome sequencing provides insights into the evolution of gene families encoding plant cell wall-degrading enzymes in longhorned beetles.</title>
        <authorList>
            <person name="Shin N.R."/>
            <person name="Okamura Y."/>
            <person name="Kirsch R."/>
            <person name="Pauchet Y."/>
        </authorList>
    </citation>
    <scope>NUCLEOTIDE SEQUENCE</scope>
    <source>
        <strain evidence="7">AMC_N1</strain>
    </source>
</reference>
<dbReference type="EMBL" id="JAPWTK010000013">
    <property type="protein sequence ID" value="KAJ8959373.1"/>
    <property type="molecule type" value="Genomic_DNA"/>
</dbReference>
<proteinExistence type="predicted"/>
<feature type="transmembrane region" description="Helical" evidence="6">
    <location>
        <begin position="86"/>
        <end position="106"/>
    </location>
</feature>